<dbReference type="Pfam" id="PF04250">
    <property type="entry name" value="DUF429"/>
    <property type="match status" value="1"/>
</dbReference>
<evidence type="ECO:0000313" key="1">
    <source>
        <dbReference type="EMBL" id="GIJ75393.1"/>
    </source>
</evidence>
<dbReference type="InterPro" id="IPR007362">
    <property type="entry name" value="DUF429"/>
</dbReference>
<gene>
    <name evidence="1" type="ORF">Voc01_103100</name>
</gene>
<evidence type="ECO:0000313" key="2">
    <source>
        <dbReference type="Proteomes" id="UP000635606"/>
    </source>
</evidence>
<dbReference type="AlphaFoldDB" id="A0A8J4A5Q4"/>
<dbReference type="EMBL" id="BOPH01000156">
    <property type="protein sequence ID" value="GIJ75393.1"/>
    <property type="molecule type" value="Genomic_DNA"/>
</dbReference>
<comment type="caution">
    <text evidence="1">The sequence shown here is derived from an EMBL/GenBank/DDBJ whole genome shotgun (WGS) entry which is preliminary data.</text>
</comment>
<accession>A0A8J4A5Q4</accession>
<keyword evidence="2" id="KW-1185">Reference proteome</keyword>
<dbReference type="RefSeq" id="WP_203935156.1">
    <property type="nucleotide sequence ID" value="NZ_BOPH01000156.1"/>
</dbReference>
<organism evidence="1 2">
    <name type="scientific">Virgisporangium ochraceum</name>
    <dbReference type="NCBI Taxonomy" id="65505"/>
    <lineage>
        <taxon>Bacteria</taxon>
        <taxon>Bacillati</taxon>
        <taxon>Actinomycetota</taxon>
        <taxon>Actinomycetes</taxon>
        <taxon>Micromonosporales</taxon>
        <taxon>Micromonosporaceae</taxon>
        <taxon>Virgisporangium</taxon>
    </lineage>
</organism>
<dbReference type="Proteomes" id="UP000635606">
    <property type="component" value="Unassembled WGS sequence"/>
</dbReference>
<reference evidence="1" key="1">
    <citation type="submission" date="2021-01" db="EMBL/GenBank/DDBJ databases">
        <title>Whole genome shotgun sequence of Virgisporangium ochraceum NBRC 16418.</title>
        <authorList>
            <person name="Komaki H."/>
            <person name="Tamura T."/>
        </authorList>
    </citation>
    <scope>NUCLEOTIDE SEQUENCE</scope>
    <source>
        <strain evidence="1">NBRC 16418</strain>
    </source>
</reference>
<sequence length="254" mass="26459">MLTVGVDLAAEPDGTAVARVDWTAGRATVARVDVGVGDAAIVDAVAIADKAGIDCPLGWPVAFVEFLTAHHTGHVTVPAGVAGRVWRRRLAYRVTDEVVHRAVGRLPLSVAADRIGHTAMRAAALLSTLAARGCPVDRGGDGVVVEVYPAASLRIWGLPDRGYKRTANLPRLADLVDRLRAAAPWLDLGAHEPLCRGSDHAFDAVVAALTARAAALDLATRPAADEVAAARTEGWIALPTAPLDALIQGLPVRG</sequence>
<proteinExistence type="predicted"/>
<name>A0A8J4A5Q4_9ACTN</name>
<protein>
    <recommendedName>
        <fullName evidence="3">DUF429 domain-containing protein</fullName>
    </recommendedName>
</protein>
<evidence type="ECO:0008006" key="3">
    <source>
        <dbReference type="Google" id="ProtNLM"/>
    </source>
</evidence>